<evidence type="ECO:0000256" key="4">
    <source>
        <dbReference type="ARBA" id="ARBA00022729"/>
    </source>
</evidence>
<evidence type="ECO:0000313" key="7">
    <source>
        <dbReference type="EMBL" id="XDS47454.1"/>
    </source>
</evidence>
<keyword evidence="2" id="KW-0813">Transport</keyword>
<dbReference type="EMBL" id="CP129675">
    <property type="protein sequence ID" value="XDS47454.1"/>
    <property type="molecule type" value="Genomic_DNA"/>
</dbReference>
<dbReference type="Gene3D" id="3.40.50.1980">
    <property type="entry name" value="Nitrogenase molybdenum iron protein domain"/>
    <property type="match status" value="1"/>
</dbReference>
<organism evidence="8">
    <name type="scientific">Bifidobacterium fermentum</name>
    <dbReference type="NCBI Taxonomy" id="3059035"/>
    <lineage>
        <taxon>Bacteria</taxon>
        <taxon>Bacillati</taxon>
        <taxon>Actinomycetota</taxon>
        <taxon>Actinomycetes</taxon>
        <taxon>Bifidobacteriales</taxon>
        <taxon>Bifidobacteriaceae</taxon>
        <taxon>Bifidobacterium</taxon>
    </lineage>
</organism>
<accession>A0AB39UGN7</accession>
<evidence type="ECO:0000256" key="1">
    <source>
        <dbReference type="ARBA" id="ARBA00004196"/>
    </source>
</evidence>
<dbReference type="InterPro" id="IPR006127">
    <property type="entry name" value="ZnuA-like"/>
</dbReference>
<dbReference type="AlphaFoldDB" id="A0AB39UGN7"/>
<dbReference type="GO" id="GO:0046872">
    <property type="term" value="F:metal ion binding"/>
    <property type="evidence" value="ECO:0007669"/>
    <property type="project" value="UniProtKB-KW"/>
</dbReference>
<proteinExistence type="predicted"/>
<dbReference type="PROSITE" id="PS51257">
    <property type="entry name" value="PROKAR_LIPOPROTEIN"/>
    <property type="match status" value="1"/>
</dbReference>
<evidence type="ECO:0000313" key="9">
    <source>
        <dbReference type="EMBL" id="XDS50911.1"/>
    </source>
</evidence>
<dbReference type="PANTHER" id="PTHR42953:SF1">
    <property type="entry name" value="METAL-BINDING PROTEIN HI_0362-RELATED"/>
    <property type="match status" value="1"/>
</dbReference>
<feature type="signal peptide" evidence="6">
    <location>
        <begin position="1"/>
        <end position="23"/>
    </location>
</feature>
<gene>
    <name evidence="9" type="ORF">QN062_01540</name>
    <name evidence="8" type="ORF">QN216_05545</name>
    <name evidence="7" type="ORF">QN217_04900</name>
</gene>
<dbReference type="GO" id="GO:0030001">
    <property type="term" value="P:metal ion transport"/>
    <property type="evidence" value="ECO:0007669"/>
    <property type="project" value="InterPro"/>
</dbReference>
<feature type="compositionally biased region" description="Low complexity" evidence="5">
    <location>
        <begin position="325"/>
        <end position="337"/>
    </location>
</feature>
<evidence type="ECO:0000256" key="3">
    <source>
        <dbReference type="ARBA" id="ARBA00022723"/>
    </source>
</evidence>
<dbReference type="EMBL" id="CP129682">
    <property type="protein sequence ID" value="XDS47835.1"/>
    <property type="molecule type" value="Genomic_DNA"/>
</dbReference>
<evidence type="ECO:0000256" key="6">
    <source>
        <dbReference type="SAM" id="SignalP"/>
    </source>
</evidence>
<dbReference type="PANTHER" id="PTHR42953">
    <property type="entry name" value="HIGH-AFFINITY ZINC UPTAKE SYSTEM PROTEIN ZNUA-RELATED"/>
    <property type="match status" value="1"/>
</dbReference>
<protein>
    <submittedName>
        <fullName evidence="8">Zinc ABC transporter substrate-binding protein</fullName>
    </submittedName>
</protein>
<evidence type="ECO:0000313" key="8">
    <source>
        <dbReference type="EMBL" id="XDS47835.1"/>
    </source>
</evidence>
<sequence length="351" mass="37349">MRQHMGLARRFLAIFLTMGTVVALSACSFASKGSATSSAQTSSSAGPIPVVATIRPWGSLAAELGGDQVSVTTIISDPNLAIKEYEPKTADITTIGKSRILMVNGAGYDDWAMKSVPKDATLVSASDAVGASEGDNPYLWFSKDVRNSVAAEMTEAFAKALPSKKSYFDARLKAWKKTETALETLVRTVSSQADKKMGYAQERPIAYYLMADLGFVDDTPQKFAQTLSNNEEPTNAEINEFLSLLGESKHPSIFLQDSTQASTDIQKRLLKAARSNAVPVADVTEEMPSQETSLNGWITAITTNIAKATDLKTEIATDGGKADSKSSQSAQSSSDAQPTTDASSSSSNTGK</sequence>
<dbReference type="SUPFAM" id="SSF53807">
    <property type="entry name" value="Helical backbone' metal receptor"/>
    <property type="match status" value="1"/>
</dbReference>
<evidence type="ECO:0000256" key="5">
    <source>
        <dbReference type="SAM" id="MobiDB-lite"/>
    </source>
</evidence>
<keyword evidence="4 6" id="KW-0732">Signal</keyword>
<keyword evidence="3" id="KW-0479">Metal-binding</keyword>
<dbReference type="EMBL" id="CP129683">
    <property type="protein sequence ID" value="XDS50911.1"/>
    <property type="molecule type" value="Genomic_DNA"/>
</dbReference>
<feature type="region of interest" description="Disordered" evidence="5">
    <location>
        <begin position="316"/>
        <end position="351"/>
    </location>
</feature>
<evidence type="ECO:0000256" key="2">
    <source>
        <dbReference type="ARBA" id="ARBA00022448"/>
    </source>
</evidence>
<feature type="compositionally biased region" description="Polar residues" evidence="5">
    <location>
        <begin position="338"/>
        <end position="351"/>
    </location>
</feature>
<dbReference type="RefSeq" id="WP_369341872.1">
    <property type="nucleotide sequence ID" value="NZ_CP129675.1"/>
</dbReference>
<name>A0AB39UGN7_9BIFI</name>
<dbReference type="KEGG" id="bfk:QN062_01540"/>
<dbReference type="InterPro" id="IPR050492">
    <property type="entry name" value="Bact_metal-bind_prot9"/>
</dbReference>
<reference evidence="8" key="1">
    <citation type="submission" date="2023-07" db="EMBL/GenBank/DDBJ databases">
        <title>Bifidobacterium aquikefiriaerophilum sp. nov. and Bifidobacterium eccum sp. nov., isolated from water kefir.</title>
        <authorList>
            <person name="Breselge S."/>
            <person name="Bellassi P."/>
            <person name="Barcenilla C."/>
            <person name="Alvarez-Ordonez A."/>
            <person name="Morelli L."/>
            <person name="Cotter P.D."/>
        </authorList>
    </citation>
    <scope>NUCLEOTIDE SEQUENCE</scope>
    <source>
        <strain evidence="9">WK012_4_13</strain>
        <strain evidence="8">WK013_4_14</strain>
        <strain evidence="7">WK048_4_13</strain>
    </source>
</reference>
<dbReference type="Pfam" id="PF01297">
    <property type="entry name" value="ZnuA"/>
    <property type="match status" value="1"/>
</dbReference>
<comment type="subcellular location">
    <subcellularLocation>
        <location evidence="1">Cell envelope</location>
    </subcellularLocation>
</comment>
<feature type="chain" id="PRO_5044175360" evidence="6">
    <location>
        <begin position="24"/>
        <end position="351"/>
    </location>
</feature>
<dbReference type="GO" id="GO:0030313">
    <property type="term" value="C:cell envelope"/>
    <property type="evidence" value="ECO:0007669"/>
    <property type="project" value="UniProtKB-SubCell"/>
</dbReference>